<sequence>MYTSRDGKLLMATRDGSAIRKAAAPRAVGPKAIPSKKVAKRAPKPEGAADPSAGPRPDLRVQTMYRKLCEVEGCLVQPSYGLSGTSRPRFCREHKSKGMVGLKNRPCLFPGCTTRPHYGLSKGRAMYCASHKKDGMVHLLKESLNMEKERIASKS</sequence>
<gene>
    <name evidence="2" type="ORF">Esi_0398_0001</name>
</gene>
<dbReference type="InterPro" id="IPR043822">
    <property type="entry name" value="EsV_1_7_cys"/>
</dbReference>
<name>D7G079_ECTSI</name>
<proteinExistence type="predicted"/>
<reference evidence="2 3" key="1">
    <citation type="journal article" date="2010" name="Nature">
        <title>The Ectocarpus genome and the independent evolution of multicellularity in brown algae.</title>
        <authorList>
            <person name="Cock J.M."/>
            <person name="Sterck L."/>
            <person name="Rouze P."/>
            <person name="Scornet D."/>
            <person name="Allen A.E."/>
            <person name="Amoutzias G."/>
            <person name="Anthouard V."/>
            <person name="Artiguenave F."/>
            <person name="Aury J.M."/>
            <person name="Badger J.H."/>
            <person name="Beszteri B."/>
            <person name="Billiau K."/>
            <person name="Bonnet E."/>
            <person name="Bothwell J.H."/>
            <person name="Bowler C."/>
            <person name="Boyen C."/>
            <person name="Brownlee C."/>
            <person name="Carrano C.J."/>
            <person name="Charrier B."/>
            <person name="Cho G.Y."/>
            <person name="Coelho S.M."/>
            <person name="Collen J."/>
            <person name="Corre E."/>
            <person name="Da Silva C."/>
            <person name="Delage L."/>
            <person name="Delaroque N."/>
            <person name="Dittami S.M."/>
            <person name="Doulbeau S."/>
            <person name="Elias M."/>
            <person name="Farnham G."/>
            <person name="Gachon C.M."/>
            <person name="Gschloessl B."/>
            <person name="Heesch S."/>
            <person name="Jabbari K."/>
            <person name="Jubin C."/>
            <person name="Kawai H."/>
            <person name="Kimura K."/>
            <person name="Kloareg B."/>
            <person name="Kupper F.C."/>
            <person name="Lang D."/>
            <person name="Le Bail A."/>
            <person name="Leblanc C."/>
            <person name="Lerouge P."/>
            <person name="Lohr M."/>
            <person name="Lopez P.J."/>
            <person name="Martens C."/>
            <person name="Maumus F."/>
            <person name="Michel G."/>
            <person name="Miranda-Saavedra D."/>
            <person name="Morales J."/>
            <person name="Moreau H."/>
            <person name="Motomura T."/>
            <person name="Nagasato C."/>
            <person name="Napoli C.A."/>
            <person name="Nelson D.R."/>
            <person name="Nyvall-Collen P."/>
            <person name="Peters A.F."/>
            <person name="Pommier C."/>
            <person name="Potin P."/>
            <person name="Poulain J."/>
            <person name="Quesneville H."/>
            <person name="Read B."/>
            <person name="Rensing S.A."/>
            <person name="Ritter A."/>
            <person name="Rousvoal S."/>
            <person name="Samanta M."/>
            <person name="Samson G."/>
            <person name="Schroeder D.C."/>
            <person name="Segurens B."/>
            <person name="Strittmatter M."/>
            <person name="Tonon T."/>
            <person name="Tregear J.W."/>
            <person name="Valentin K."/>
            <person name="von Dassow P."/>
            <person name="Yamagishi T."/>
            <person name="Van de Peer Y."/>
            <person name="Wincker P."/>
        </authorList>
    </citation>
    <scope>NUCLEOTIDE SEQUENCE [LARGE SCALE GENOMIC DNA]</scope>
    <source>
        <strain evidence="3">Ec32 / CCAP1310/4</strain>
    </source>
</reference>
<dbReference type="Pfam" id="PF19114">
    <property type="entry name" value="EsV_1_7_cys"/>
    <property type="match status" value="2"/>
</dbReference>
<evidence type="ECO:0000313" key="2">
    <source>
        <dbReference type="EMBL" id="CBJ32961.1"/>
    </source>
</evidence>
<accession>D7G079</accession>
<dbReference type="Gene3D" id="6.10.140.110">
    <property type="match status" value="1"/>
</dbReference>
<dbReference type="EMBL" id="FN649760">
    <property type="protein sequence ID" value="CBJ32961.1"/>
    <property type="molecule type" value="Genomic_DNA"/>
</dbReference>
<dbReference type="Proteomes" id="UP000002630">
    <property type="component" value="Unassembled WGS sequence"/>
</dbReference>
<protein>
    <submittedName>
        <fullName evidence="2">EsV-1-7</fullName>
    </submittedName>
</protein>
<evidence type="ECO:0000256" key="1">
    <source>
        <dbReference type="SAM" id="MobiDB-lite"/>
    </source>
</evidence>
<dbReference type="SMART" id="SM01425">
    <property type="entry name" value="EsV_1_7"/>
    <property type="match status" value="2"/>
</dbReference>
<feature type="region of interest" description="Disordered" evidence="1">
    <location>
        <begin position="21"/>
        <end position="58"/>
    </location>
</feature>
<evidence type="ECO:0000313" key="3">
    <source>
        <dbReference type="Proteomes" id="UP000002630"/>
    </source>
</evidence>
<organism evidence="2 3">
    <name type="scientific">Ectocarpus siliculosus</name>
    <name type="common">Brown alga</name>
    <name type="synonym">Conferva siliculosa</name>
    <dbReference type="NCBI Taxonomy" id="2880"/>
    <lineage>
        <taxon>Eukaryota</taxon>
        <taxon>Sar</taxon>
        <taxon>Stramenopiles</taxon>
        <taxon>Ochrophyta</taxon>
        <taxon>PX clade</taxon>
        <taxon>Phaeophyceae</taxon>
        <taxon>Ectocarpales</taxon>
        <taxon>Ectocarpaceae</taxon>
        <taxon>Ectocarpus</taxon>
    </lineage>
</organism>
<dbReference type="OrthoDB" id="2441233at2759"/>
<dbReference type="InParanoid" id="D7G079"/>
<dbReference type="AlphaFoldDB" id="D7G079"/>
<keyword evidence="3" id="KW-1185">Reference proteome</keyword>